<evidence type="ECO:0000256" key="1">
    <source>
        <dbReference type="SAM" id="Phobius"/>
    </source>
</evidence>
<dbReference type="Proteomes" id="UP001344447">
    <property type="component" value="Unassembled WGS sequence"/>
</dbReference>
<evidence type="ECO:0000313" key="2">
    <source>
        <dbReference type="EMBL" id="KAK5578347.1"/>
    </source>
</evidence>
<comment type="caution">
    <text evidence="2">The sequence shown here is derived from an EMBL/GenBank/DDBJ whole genome shotgun (WGS) entry which is preliminary data.</text>
</comment>
<gene>
    <name evidence="2" type="ORF">RB653_008017</name>
</gene>
<keyword evidence="3" id="KW-1185">Reference proteome</keyword>
<feature type="transmembrane region" description="Helical" evidence="1">
    <location>
        <begin position="7"/>
        <end position="31"/>
    </location>
</feature>
<feature type="transmembrane region" description="Helical" evidence="1">
    <location>
        <begin position="43"/>
        <end position="65"/>
    </location>
</feature>
<dbReference type="AlphaFoldDB" id="A0AAN7YWA7"/>
<feature type="transmembrane region" description="Helical" evidence="1">
    <location>
        <begin position="116"/>
        <end position="138"/>
    </location>
</feature>
<name>A0AAN7YWA7_9MYCE</name>
<reference evidence="2 3" key="1">
    <citation type="submission" date="2023-11" db="EMBL/GenBank/DDBJ databases">
        <title>Dfirmibasis_genome.</title>
        <authorList>
            <person name="Edelbroek B."/>
            <person name="Kjellin J."/>
            <person name="Jerlstrom-Hultqvist J."/>
            <person name="Soderbom F."/>
        </authorList>
    </citation>
    <scope>NUCLEOTIDE SEQUENCE [LARGE SCALE GENOMIC DNA]</scope>
    <source>
        <strain evidence="2 3">TNS-C-14</strain>
    </source>
</reference>
<sequence length="151" mass="16622">MGKKLELALRIIVIIVAICLIGLTVPFWIYLKWAADKETYSSVAVFVVSAVILLILATLGIIGSIKRSKILLLYFSIINIIMLLFGIAQIIVTNVVDCENDSENSFSFLCSNSDGAYYAPMIILLAINLCGAVFGLILRHVIVNDTKGNYY</sequence>
<organism evidence="2 3">
    <name type="scientific">Dictyostelium firmibasis</name>
    <dbReference type="NCBI Taxonomy" id="79012"/>
    <lineage>
        <taxon>Eukaryota</taxon>
        <taxon>Amoebozoa</taxon>
        <taxon>Evosea</taxon>
        <taxon>Eumycetozoa</taxon>
        <taxon>Dictyostelia</taxon>
        <taxon>Dictyosteliales</taxon>
        <taxon>Dictyosteliaceae</taxon>
        <taxon>Dictyostelium</taxon>
    </lineage>
</organism>
<keyword evidence="1" id="KW-1133">Transmembrane helix</keyword>
<accession>A0AAN7YWA7</accession>
<evidence type="ECO:0000313" key="3">
    <source>
        <dbReference type="Proteomes" id="UP001344447"/>
    </source>
</evidence>
<protein>
    <submittedName>
        <fullName evidence="2">Uncharacterized protein</fullName>
    </submittedName>
</protein>
<keyword evidence="1" id="KW-0472">Membrane</keyword>
<keyword evidence="1" id="KW-0812">Transmembrane</keyword>
<proteinExistence type="predicted"/>
<dbReference type="EMBL" id="JAVFKY010000003">
    <property type="protein sequence ID" value="KAK5578347.1"/>
    <property type="molecule type" value="Genomic_DNA"/>
</dbReference>
<feature type="transmembrane region" description="Helical" evidence="1">
    <location>
        <begin position="72"/>
        <end position="96"/>
    </location>
</feature>